<evidence type="ECO:0000313" key="4">
    <source>
        <dbReference type="Proteomes" id="UP000198948"/>
    </source>
</evidence>
<dbReference type="EMBL" id="FOHA01000018">
    <property type="protein sequence ID" value="SES02013.1"/>
    <property type="molecule type" value="Genomic_DNA"/>
</dbReference>
<keyword evidence="2" id="KW-0732">Signal</keyword>
<feature type="repeat" description="TPR" evidence="1">
    <location>
        <begin position="27"/>
        <end position="60"/>
    </location>
</feature>
<name>A0A1H9TZ39_9LACT</name>
<keyword evidence="1" id="KW-0802">TPR repeat</keyword>
<evidence type="ECO:0000256" key="2">
    <source>
        <dbReference type="SAM" id="SignalP"/>
    </source>
</evidence>
<protein>
    <submittedName>
        <fullName evidence="3">Uncharacterized protein</fullName>
    </submittedName>
</protein>
<organism evidence="3 4">
    <name type="scientific">Isobaculum melis</name>
    <dbReference type="NCBI Taxonomy" id="142588"/>
    <lineage>
        <taxon>Bacteria</taxon>
        <taxon>Bacillati</taxon>
        <taxon>Bacillota</taxon>
        <taxon>Bacilli</taxon>
        <taxon>Lactobacillales</taxon>
        <taxon>Carnobacteriaceae</taxon>
        <taxon>Isobaculum</taxon>
    </lineage>
</organism>
<feature type="signal peptide" evidence="2">
    <location>
        <begin position="1"/>
        <end position="21"/>
    </location>
</feature>
<accession>A0A1H9TZ39</accession>
<dbReference type="STRING" id="142588.SAMN04488559_1184"/>
<dbReference type="OrthoDB" id="2166530at2"/>
<evidence type="ECO:0000256" key="1">
    <source>
        <dbReference type="PROSITE-ProRule" id="PRU00339"/>
    </source>
</evidence>
<keyword evidence="4" id="KW-1185">Reference proteome</keyword>
<gene>
    <name evidence="3" type="ORF">SAMN04488559_1184</name>
</gene>
<evidence type="ECO:0000313" key="3">
    <source>
        <dbReference type="EMBL" id="SES02013.1"/>
    </source>
</evidence>
<dbReference type="RefSeq" id="WP_092653487.1">
    <property type="nucleotide sequence ID" value="NZ_FOHA01000018.1"/>
</dbReference>
<dbReference type="PROSITE" id="PS51257">
    <property type="entry name" value="PROKAR_LIPOPROTEIN"/>
    <property type="match status" value="1"/>
</dbReference>
<sequence length="328" mass="36294">MKKMRNLVLGLVVLVTLTACGNSEKDYQAAMDTGNDAIAAKDYDKAITSFEKALTYKKSDAEAQDLMDQVKSYQKATKLEEDAKLDEAKKAAQEVIEMKNGSSTLADRGQAVLDEITTLEENEEKYQEMYDQAKKEYAAKEYDAAGGTIQILLGKDLDHKVFATLKTDATTLKEQIVAAQKEQMTAIQPGSKYSKERNSKLIAKEFLEATGQEITQATDEDITTWLTQKNENETRPAPGNPEQTEADKKLAVQQAVVKITGYSDASNANQYYVTALSDDLYQVEIRSSQGEAGTEISNMVGMFQYKPSTKELSKMDPVTGEYSPFVAQ</sequence>
<dbReference type="InterPro" id="IPR011990">
    <property type="entry name" value="TPR-like_helical_dom_sf"/>
</dbReference>
<dbReference type="InterPro" id="IPR019734">
    <property type="entry name" value="TPR_rpt"/>
</dbReference>
<dbReference type="Gene3D" id="1.25.40.10">
    <property type="entry name" value="Tetratricopeptide repeat domain"/>
    <property type="match status" value="1"/>
</dbReference>
<dbReference type="SUPFAM" id="SSF48452">
    <property type="entry name" value="TPR-like"/>
    <property type="match status" value="1"/>
</dbReference>
<proteinExistence type="predicted"/>
<dbReference type="Proteomes" id="UP000198948">
    <property type="component" value="Unassembled WGS sequence"/>
</dbReference>
<reference evidence="3 4" key="1">
    <citation type="submission" date="2016-10" db="EMBL/GenBank/DDBJ databases">
        <authorList>
            <person name="de Groot N.N."/>
        </authorList>
    </citation>
    <scope>NUCLEOTIDE SEQUENCE [LARGE SCALE GENOMIC DNA]</scope>
    <source>
        <strain evidence="3 4">DSM 13760</strain>
    </source>
</reference>
<dbReference type="PROSITE" id="PS50005">
    <property type="entry name" value="TPR"/>
    <property type="match status" value="1"/>
</dbReference>
<feature type="chain" id="PRO_5039295551" evidence="2">
    <location>
        <begin position="22"/>
        <end position="328"/>
    </location>
</feature>
<dbReference type="AlphaFoldDB" id="A0A1H9TZ39"/>